<dbReference type="SMART" id="SM00408">
    <property type="entry name" value="IGc2"/>
    <property type="match status" value="4"/>
</dbReference>
<dbReference type="SMART" id="SM00409">
    <property type="entry name" value="IG"/>
    <property type="match status" value="4"/>
</dbReference>
<evidence type="ECO:0000256" key="3">
    <source>
        <dbReference type="ARBA" id="ARBA00023319"/>
    </source>
</evidence>
<feature type="domain" description="Ig-like" evidence="4">
    <location>
        <begin position="322"/>
        <end position="410"/>
    </location>
</feature>
<gene>
    <name evidence="6" type="ORF">MNOR_LOCUS10944</name>
</gene>
<feature type="domain" description="Ig-like" evidence="4">
    <location>
        <begin position="103"/>
        <end position="201"/>
    </location>
</feature>
<dbReference type="Proteomes" id="UP001497623">
    <property type="component" value="Unassembled WGS sequence"/>
</dbReference>
<dbReference type="FunFam" id="2.60.40.10:FF:000032">
    <property type="entry name" value="palladin isoform X1"/>
    <property type="match status" value="2"/>
</dbReference>
<evidence type="ECO:0000256" key="2">
    <source>
        <dbReference type="ARBA" id="ARBA00023157"/>
    </source>
</evidence>
<dbReference type="AlphaFoldDB" id="A0AAV2QBG5"/>
<proteinExistence type="predicted"/>
<feature type="domain" description="Ig-like" evidence="4">
    <location>
        <begin position="216"/>
        <end position="312"/>
    </location>
</feature>
<feature type="domain" description="Fibronectin type-III" evidence="5">
    <location>
        <begin position="514"/>
        <end position="609"/>
    </location>
</feature>
<name>A0AAV2QBG5_MEGNR</name>
<feature type="domain" description="Fibronectin type-III" evidence="5">
    <location>
        <begin position="418"/>
        <end position="509"/>
    </location>
</feature>
<reference evidence="6 7" key="1">
    <citation type="submission" date="2024-05" db="EMBL/GenBank/DDBJ databases">
        <authorList>
            <person name="Wallberg A."/>
        </authorList>
    </citation>
    <scope>NUCLEOTIDE SEQUENCE [LARGE SCALE GENOMIC DNA]</scope>
</reference>
<keyword evidence="3" id="KW-0393">Immunoglobulin domain</keyword>
<feature type="non-terminal residue" evidence="6">
    <location>
        <position position="644"/>
    </location>
</feature>
<dbReference type="InterPro" id="IPR003961">
    <property type="entry name" value="FN3_dom"/>
</dbReference>
<keyword evidence="7" id="KW-1185">Reference proteome</keyword>
<accession>A0AAV2QBG5</accession>
<evidence type="ECO:0000259" key="4">
    <source>
        <dbReference type="PROSITE" id="PS50835"/>
    </source>
</evidence>
<organism evidence="6 7">
    <name type="scientific">Meganyctiphanes norvegica</name>
    <name type="common">Northern krill</name>
    <name type="synonym">Thysanopoda norvegica</name>
    <dbReference type="NCBI Taxonomy" id="48144"/>
    <lineage>
        <taxon>Eukaryota</taxon>
        <taxon>Metazoa</taxon>
        <taxon>Ecdysozoa</taxon>
        <taxon>Arthropoda</taxon>
        <taxon>Crustacea</taxon>
        <taxon>Multicrustacea</taxon>
        <taxon>Malacostraca</taxon>
        <taxon>Eumalacostraca</taxon>
        <taxon>Eucarida</taxon>
        <taxon>Euphausiacea</taxon>
        <taxon>Euphausiidae</taxon>
        <taxon>Meganyctiphanes</taxon>
    </lineage>
</organism>
<evidence type="ECO:0000259" key="5">
    <source>
        <dbReference type="PROSITE" id="PS50853"/>
    </source>
</evidence>
<dbReference type="PANTHER" id="PTHR44170">
    <property type="entry name" value="PROTEIN SIDEKICK"/>
    <property type="match status" value="1"/>
</dbReference>
<evidence type="ECO:0000313" key="7">
    <source>
        <dbReference type="Proteomes" id="UP001497623"/>
    </source>
</evidence>
<sequence length="644" mass="71088">MVGYSGTWSGGIGPPSRVVWAAKGSSVVLPCRLGQQGADAAGDDWLNVTWQRNNDTIESDRRHLLTKQRHLNITKVVHRRGRVTDEGEYRCLIYIPKGIVTSPPTNLYTATLSKNVVVSPTNVSVVEGESVRLTCQIDSHPPANLTWVRDQQSLPQDDRYTNPISGVLQINQVQQADSGSYKCLAENLLAVKKSRRSDGVILRVLPRGEGENYKSPSFLSPKDLVRVIQGQDVTIECAASGWPIPSISWQRKLNVSQSNVWEAVVAGVSAGITTIAPGRLYFTNAEPNSHAGTYRCTATNTNPNNQQMITVSQDIPLDVLTPPVITDPPNNTLTVTAKTARLNCSASGHPPPHVTWYIRGKPVPIKGRILQHASNQLVFTNSITSDTGLYQCLAINDAGYASSWAHMFVNSSKNQPDPPQNLQYVLLSPSSVLLSWDPVNPASGEVLKAYSIHYNEIHSGAMDQHAVSQNTSHLLERLKPDTNYTARVRAYSNHASEPSESLYFRTREDVPSGAPSLQLTATSPTSLLVMWNKLPQEEAGGKIIGYKIYWRKRKETYYYNLHEVGEDVFKYEIEGLHPGKKYEVRVLAGTSVGYPNPIDENNWPYVAQKLPDRIETNTPAAPIITIKLLNETDNNATKNLAVKV</sequence>
<dbReference type="InterPro" id="IPR003599">
    <property type="entry name" value="Ig_sub"/>
</dbReference>
<dbReference type="InterPro" id="IPR036179">
    <property type="entry name" value="Ig-like_dom_sf"/>
</dbReference>
<dbReference type="PANTHER" id="PTHR44170:SF59">
    <property type="entry name" value="PROTOGENIN-LIKE"/>
    <property type="match status" value="1"/>
</dbReference>
<evidence type="ECO:0000256" key="1">
    <source>
        <dbReference type="ARBA" id="ARBA00022737"/>
    </source>
</evidence>
<comment type="caution">
    <text evidence="6">The sequence shown here is derived from an EMBL/GenBank/DDBJ whole genome shotgun (WGS) entry which is preliminary data.</text>
</comment>
<dbReference type="SUPFAM" id="SSF48726">
    <property type="entry name" value="Immunoglobulin"/>
    <property type="match status" value="4"/>
</dbReference>
<dbReference type="InterPro" id="IPR013783">
    <property type="entry name" value="Ig-like_fold"/>
</dbReference>
<dbReference type="Gene3D" id="2.60.40.10">
    <property type="entry name" value="Immunoglobulins"/>
    <property type="match status" value="6"/>
</dbReference>
<dbReference type="InterPro" id="IPR036116">
    <property type="entry name" value="FN3_sf"/>
</dbReference>
<feature type="domain" description="Ig-like" evidence="4">
    <location>
        <begin position="14"/>
        <end position="93"/>
    </location>
</feature>
<dbReference type="SUPFAM" id="SSF49265">
    <property type="entry name" value="Fibronectin type III"/>
    <property type="match status" value="1"/>
</dbReference>
<evidence type="ECO:0000313" key="6">
    <source>
        <dbReference type="EMBL" id="CAL4079350.1"/>
    </source>
</evidence>
<keyword evidence="1" id="KW-0677">Repeat</keyword>
<dbReference type="PROSITE" id="PS50835">
    <property type="entry name" value="IG_LIKE"/>
    <property type="match status" value="4"/>
</dbReference>
<dbReference type="CDD" id="cd00063">
    <property type="entry name" value="FN3"/>
    <property type="match status" value="2"/>
</dbReference>
<dbReference type="InterPro" id="IPR007110">
    <property type="entry name" value="Ig-like_dom"/>
</dbReference>
<dbReference type="SMART" id="SM00060">
    <property type="entry name" value="FN3"/>
    <property type="match status" value="2"/>
</dbReference>
<dbReference type="InterPro" id="IPR003598">
    <property type="entry name" value="Ig_sub2"/>
</dbReference>
<dbReference type="PROSITE" id="PS50853">
    <property type="entry name" value="FN3"/>
    <property type="match status" value="2"/>
</dbReference>
<keyword evidence="2" id="KW-1015">Disulfide bond</keyword>
<dbReference type="Pfam" id="PF00041">
    <property type="entry name" value="fn3"/>
    <property type="match status" value="2"/>
</dbReference>
<protein>
    <submittedName>
        <fullName evidence="6">Uncharacterized protein</fullName>
    </submittedName>
</protein>
<dbReference type="GO" id="GO:0098609">
    <property type="term" value="P:cell-cell adhesion"/>
    <property type="evidence" value="ECO:0007669"/>
    <property type="project" value="TreeGrafter"/>
</dbReference>
<dbReference type="Pfam" id="PF13927">
    <property type="entry name" value="Ig_3"/>
    <property type="match status" value="3"/>
</dbReference>
<dbReference type="EMBL" id="CAXKWB010005653">
    <property type="protein sequence ID" value="CAL4079350.1"/>
    <property type="molecule type" value="Genomic_DNA"/>
</dbReference>